<reference evidence="1 2" key="2">
    <citation type="journal article" date="2022" name="Mol. Ecol. Resour.">
        <title>The genomes of chicory, endive, great burdock and yacon provide insights into Asteraceae paleo-polyploidization history and plant inulin production.</title>
        <authorList>
            <person name="Fan W."/>
            <person name="Wang S."/>
            <person name="Wang H."/>
            <person name="Wang A."/>
            <person name="Jiang F."/>
            <person name="Liu H."/>
            <person name="Zhao H."/>
            <person name="Xu D."/>
            <person name="Zhang Y."/>
        </authorList>
    </citation>
    <scope>NUCLEOTIDE SEQUENCE [LARGE SCALE GENOMIC DNA]</scope>
    <source>
        <strain evidence="2">cv. Yunnan</strain>
        <tissue evidence="1">Leaves</tissue>
    </source>
</reference>
<dbReference type="Proteomes" id="UP001056120">
    <property type="component" value="Linkage Group LG05"/>
</dbReference>
<protein>
    <submittedName>
        <fullName evidence="1">Uncharacterized protein</fullName>
    </submittedName>
</protein>
<sequence>MSTPPGPTVLSTQVTPDTQRLLDELINTPPAVTSVSPSVTIPVSVSNVSPPRSSRITRSTSNFRKEQDDNAHMGSTLVDLKYRVLFLENFVGDILKMNDGESSCRQNVIIPDSDDEDTKGAQGNKGDGQQVNENVGEHVDKETLDCRIDLDDWESDAEDVEIEFEQYDEVAKYATHEGVEFDTSIIDQINNLAQDEAEVEEGEIVGELEKESDSTEKVDNPSVDL</sequence>
<reference evidence="2" key="1">
    <citation type="journal article" date="2022" name="Mol. Ecol. Resour.">
        <title>The genomes of chicory, endive, great burdock and yacon provide insights into Asteraceae palaeo-polyploidization history and plant inulin production.</title>
        <authorList>
            <person name="Fan W."/>
            <person name="Wang S."/>
            <person name="Wang H."/>
            <person name="Wang A."/>
            <person name="Jiang F."/>
            <person name="Liu H."/>
            <person name="Zhao H."/>
            <person name="Xu D."/>
            <person name="Zhang Y."/>
        </authorList>
    </citation>
    <scope>NUCLEOTIDE SEQUENCE [LARGE SCALE GENOMIC DNA]</scope>
    <source>
        <strain evidence="2">cv. Yunnan</strain>
    </source>
</reference>
<evidence type="ECO:0000313" key="1">
    <source>
        <dbReference type="EMBL" id="KAI3815494.1"/>
    </source>
</evidence>
<proteinExistence type="predicted"/>
<gene>
    <name evidence="1" type="ORF">L1987_15163</name>
</gene>
<keyword evidence="2" id="KW-1185">Reference proteome</keyword>
<evidence type="ECO:0000313" key="2">
    <source>
        <dbReference type="Proteomes" id="UP001056120"/>
    </source>
</evidence>
<organism evidence="1 2">
    <name type="scientific">Smallanthus sonchifolius</name>
    <dbReference type="NCBI Taxonomy" id="185202"/>
    <lineage>
        <taxon>Eukaryota</taxon>
        <taxon>Viridiplantae</taxon>
        <taxon>Streptophyta</taxon>
        <taxon>Embryophyta</taxon>
        <taxon>Tracheophyta</taxon>
        <taxon>Spermatophyta</taxon>
        <taxon>Magnoliopsida</taxon>
        <taxon>eudicotyledons</taxon>
        <taxon>Gunneridae</taxon>
        <taxon>Pentapetalae</taxon>
        <taxon>asterids</taxon>
        <taxon>campanulids</taxon>
        <taxon>Asterales</taxon>
        <taxon>Asteraceae</taxon>
        <taxon>Asteroideae</taxon>
        <taxon>Heliantheae alliance</taxon>
        <taxon>Millerieae</taxon>
        <taxon>Smallanthus</taxon>
    </lineage>
</organism>
<name>A0ACB9J5M6_9ASTR</name>
<accession>A0ACB9J5M6</accession>
<comment type="caution">
    <text evidence="1">The sequence shown here is derived from an EMBL/GenBank/DDBJ whole genome shotgun (WGS) entry which is preliminary data.</text>
</comment>
<dbReference type="EMBL" id="CM042022">
    <property type="protein sequence ID" value="KAI3815494.1"/>
    <property type="molecule type" value="Genomic_DNA"/>
</dbReference>